<feature type="transmembrane region" description="Helical" evidence="1">
    <location>
        <begin position="116"/>
        <end position="133"/>
    </location>
</feature>
<evidence type="ECO:0000313" key="2">
    <source>
        <dbReference type="EMBL" id="MBY6367650.1"/>
    </source>
</evidence>
<evidence type="ECO:0000256" key="1">
    <source>
        <dbReference type="SAM" id="Phobius"/>
    </source>
</evidence>
<evidence type="ECO:0000313" key="3">
    <source>
        <dbReference type="Proteomes" id="UP000825228"/>
    </source>
</evidence>
<feature type="transmembrane region" description="Helical" evidence="1">
    <location>
        <begin position="12"/>
        <end position="30"/>
    </location>
</feature>
<evidence type="ECO:0008006" key="4">
    <source>
        <dbReference type="Google" id="ProtNLM"/>
    </source>
</evidence>
<comment type="caution">
    <text evidence="2">The sequence shown here is derived from an EMBL/GenBank/DDBJ whole genome shotgun (WGS) entry which is preliminary data.</text>
</comment>
<dbReference type="RefSeq" id="WP_222684920.1">
    <property type="nucleotide sequence ID" value="NZ_JABUBT010000014.1"/>
</dbReference>
<feature type="transmembrane region" description="Helical" evidence="1">
    <location>
        <begin position="265"/>
        <end position="284"/>
    </location>
</feature>
<feature type="transmembrane region" description="Helical" evidence="1">
    <location>
        <begin position="322"/>
        <end position="340"/>
    </location>
</feature>
<gene>
    <name evidence="2" type="ORF">HQ603_12875</name>
</gene>
<feature type="transmembrane region" description="Helical" evidence="1">
    <location>
        <begin position="290"/>
        <end position="310"/>
    </location>
</feature>
<keyword evidence="1" id="KW-1133">Transmembrane helix</keyword>
<sequence>MDRVTDRGTRRVLAAALVAVGVALFAARALPRFRDPALFAEDGEIFLAGAYNEGLAALLEPYAGYLHLVPRLVAAATVWVPITAVPLVYLVATVVIHLAFLAPALSRRLDPVLPSALYRSGLFVSLCLLPALWEVYGNIANLIFAAATALTLVVISVDPRTRPGRWIEIVAIGLIGLSGPLIVLFVPFFVWRWLRLGRTRHSLAVTIVAVATAAVQLSVYLSSDRSTPGGGTVTILVRSAVERVGGGYLVGHRAGFVGALGSPTAVAAALWLTAAVVLTCWAVGRIAVPLWLLFVVLLASAVNAYGPIVLASGEALQRHITTPMAIVVILMWVTIASRALTAVRVVAAGLLLCGALGVVRDFAPEPYPFRPDLRPLERCVEADAGVCRQLIFGPGWEVVLAPDGPRLVGGTPTDG</sequence>
<reference evidence="2 3" key="1">
    <citation type="submission" date="2020-06" db="EMBL/GenBank/DDBJ databases">
        <title>Taxonomy, biology and ecology of Rhodococcus bacteria occurring in California pistachio and other woody hosts as revealed by genome sequence analyses.</title>
        <authorList>
            <person name="Gai Y."/>
            <person name="Riely B."/>
        </authorList>
    </citation>
    <scope>NUCLEOTIDE SEQUENCE [LARGE SCALE GENOMIC DNA]</scope>
    <source>
        <strain evidence="2 3">BP-281</strain>
    </source>
</reference>
<feature type="transmembrane region" description="Helical" evidence="1">
    <location>
        <begin position="203"/>
        <end position="221"/>
    </location>
</feature>
<accession>A0ABS7P5E5</accession>
<proteinExistence type="predicted"/>
<keyword evidence="1" id="KW-0812">Transmembrane</keyword>
<keyword evidence="3" id="KW-1185">Reference proteome</keyword>
<name>A0ABS7P5E5_9NOCA</name>
<feature type="transmembrane region" description="Helical" evidence="1">
    <location>
        <begin position="139"/>
        <end position="157"/>
    </location>
</feature>
<dbReference type="Proteomes" id="UP000825228">
    <property type="component" value="Unassembled WGS sequence"/>
</dbReference>
<feature type="transmembrane region" description="Helical" evidence="1">
    <location>
        <begin position="169"/>
        <end position="191"/>
    </location>
</feature>
<keyword evidence="1" id="KW-0472">Membrane</keyword>
<protein>
    <recommendedName>
        <fullName evidence="4">DUF2029 domain-containing protein</fullName>
    </recommendedName>
</protein>
<dbReference type="EMBL" id="JABUBU010000012">
    <property type="protein sequence ID" value="MBY6367650.1"/>
    <property type="molecule type" value="Genomic_DNA"/>
</dbReference>
<feature type="transmembrane region" description="Helical" evidence="1">
    <location>
        <begin position="78"/>
        <end position="104"/>
    </location>
</feature>
<organism evidence="2 3">
    <name type="scientific">Rhodococcoides corynebacterioides</name>
    <dbReference type="NCBI Taxonomy" id="53972"/>
    <lineage>
        <taxon>Bacteria</taxon>
        <taxon>Bacillati</taxon>
        <taxon>Actinomycetota</taxon>
        <taxon>Actinomycetes</taxon>
        <taxon>Mycobacteriales</taxon>
        <taxon>Nocardiaceae</taxon>
        <taxon>Rhodococcoides</taxon>
    </lineage>
</organism>